<reference evidence="2 3" key="1">
    <citation type="submission" date="2020-08" db="EMBL/GenBank/DDBJ databases">
        <title>Genomic Encyclopedia of Type Strains, Phase IV (KMG-V): Genome sequencing to study the core and pangenomes of soil and plant-associated prokaryotes.</title>
        <authorList>
            <person name="Whitman W."/>
        </authorList>
    </citation>
    <scope>NUCLEOTIDE SEQUENCE [LARGE SCALE GENOMIC DNA]</scope>
    <source>
        <strain evidence="2 3">SEMIA 492</strain>
    </source>
</reference>
<evidence type="ECO:0000256" key="1">
    <source>
        <dbReference type="SAM" id="SignalP"/>
    </source>
</evidence>
<evidence type="ECO:0000313" key="2">
    <source>
        <dbReference type="EMBL" id="MBB4570597.1"/>
    </source>
</evidence>
<gene>
    <name evidence="2" type="ORF">GGE60_004736</name>
</gene>
<dbReference type="PROSITE" id="PS51257">
    <property type="entry name" value="PROKAR_LIPOPROTEIN"/>
    <property type="match status" value="1"/>
</dbReference>
<dbReference type="OrthoDB" id="8078891at2"/>
<keyword evidence="1" id="KW-0732">Signal</keyword>
<dbReference type="RefSeq" id="WP_028754079.1">
    <property type="nucleotide sequence ID" value="NZ_JACIIG010000014.1"/>
</dbReference>
<sequence>MKFKYVVAVAYMATMSSCATNYTYEPIIPNPPNMEMAQAQCQMMSSSTQQGVVAWGSTSYVAGAQLGNAIGNAVRADQFVQQCMTMSGWRRVSLPPQGQTKPVHSEPVGGLTADQRKQAVDFLAMGYIADTCKVKISADKLANLKALRAEVGPDIIAQGRALGEKTINDNAKNIGRAAVCQRAVGIIKDMGWS</sequence>
<dbReference type="GeneID" id="32526398"/>
<evidence type="ECO:0000313" key="3">
    <source>
        <dbReference type="Proteomes" id="UP000543836"/>
    </source>
</evidence>
<keyword evidence="3" id="KW-1185">Reference proteome</keyword>
<dbReference type="AlphaFoldDB" id="A0A7W6ZYK4"/>
<protein>
    <recommendedName>
        <fullName evidence="4">Lipoprotein</fullName>
    </recommendedName>
</protein>
<accession>A0A7W6ZYK4</accession>
<name>A0A7W6ZYK4_9HYPH</name>
<evidence type="ECO:0008006" key="4">
    <source>
        <dbReference type="Google" id="ProtNLM"/>
    </source>
</evidence>
<dbReference type="Proteomes" id="UP000543836">
    <property type="component" value="Unassembled WGS sequence"/>
</dbReference>
<dbReference type="EMBL" id="JACIIG010000014">
    <property type="protein sequence ID" value="MBB4570597.1"/>
    <property type="molecule type" value="Genomic_DNA"/>
</dbReference>
<feature type="chain" id="PRO_5030947812" description="Lipoprotein" evidence="1">
    <location>
        <begin position="20"/>
        <end position="193"/>
    </location>
</feature>
<feature type="signal peptide" evidence="1">
    <location>
        <begin position="1"/>
        <end position="19"/>
    </location>
</feature>
<comment type="caution">
    <text evidence="2">The sequence shown here is derived from an EMBL/GenBank/DDBJ whole genome shotgun (WGS) entry which is preliminary data.</text>
</comment>
<proteinExistence type="predicted"/>
<organism evidence="2 3">
    <name type="scientific">Rhizobium leucaenae</name>
    <dbReference type="NCBI Taxonomy" id="29450"/>
    <lineage>
        <taxon>Bacteria</taxon>
        <taxon>Pseudomonadati</taxon>
        <taxon>Pseudomonadota</taxon>
        <taxon>Alphaproteobacteria</taxon>
        <taxon>Hyphomicrobiales</taxon>
        <taxon>Rhizobiaceae</taxon>
        <taxon>Rhizobium/Agrobacterium group</taxon>
        <taxon>Rhizobium</taxon>
    </lineage>
</organism>